<dbReference type="PANTHER" id="PTHR37844:SF2">
    <property type="entry name" value="SER_THR PROTEIN PHOSPHATASE SUPERFAMILY (AFU_ORTHOLOGUE AFUA_1G14840)"/>
    <property type="match status" value="1"/>
</dbReference>
<dbReference type="GO" id="GO:0004114">
    <property type="term" value="F:3',5'-cyclic-nucleotide phosphodiesterase activity"/>
    <property type="evidence" value="ECO:0007669"/>
    <property type="project" value="UniProtKB-EC"/>
</dbReference>
<gene>
    <name evidence="2" type="primary">cpdA_13</name>
    <name evidence="2" type="ORF">GALL_334110</name>
</gene>
<dbReference type="Pfam" id="PF00149">
    <property type="entry name" value="Metallophos"/>
    <property type="match status" value="1"/>
</dbReference>
<dbReference type="EMBL" id="MLJW01000593">
    <property type="protein sequence ID" value="OIQ84765.1"/>
    <property type="molecule type" value="Genomic_DNA"/>
</dbReference>
<dbReference type="AlphaFoldDB" id="A0A1J5R9D1"/>
<dbReference type="Gene3D" id="3.60.21.10">
    <property type="match status" value="1"/>
</dbReference>
<dbReference type="InterPro" id="IPR029052">
    <property type="entry name" value="Metallo-depent_PP-like"/>
</dbReference>
<evidence type="ECO:0000259" key="1">
    <source>
        <dbReference type="Pfam" id="PF00149"/>
    </source>
</evidence>
<dbReference type="PANTHER" id="PTHR37844">
    <property type="entry name" value="SER/THR PROTEIN PHOSPHATASE SUPERFAMILY (AFU_ORTHOLOGUE AFUA_1G14840)"/>
    <property type="match status" value="1"/>
</dbReference>
<comment type="caution">
    <text evidence="2">The sequence shown here is derived from an EMBL/GenBank/DDBJ whole genome shotgun (WGS) entry which is preliminary data.</text>
</comment>
<accession>A0A1J5R9D1</accession>
<dbReference type="InterPro" id="IPR004843">
    <property type="entry name" value="Calcineurin-like_PHP"/>
</dbReference>
<feature type="domain" description="Calcineurin-like phosphoesterase" evidence="1">
    <location>
        <begin position="1"/>
        <end position="217"/>
    </location>
</feature>
<keyword evidence="2" id="KW-0378">Hydrolase</keyword>
<sequence>MRIQLASDLHLEFLAQLFPGETTLAPAPGADVLVLAGDIGNGRLATALFANWPVPVVYVAGNHEFYGRDWMATRQALRDTAQGTAVHVLDNSAVVLGGVRFLGSTLWTDYRYPCALGQRELMNLAGISLNDHRRILADDGLFTPDMALQEHLRSRAWLQEQLALQHAGKTVVVTHHGPSLLSVHPRYSANPINAAFVSDLGELMRGVPLWLHGHVHDSFDYGLNGCRVVANPRGYPRNRGEVPSMDALVFENPAYQPACVITV</sequence>
<dbReference type="EC" id="3.1.4.17" evidence="2"/>
<dbReference type="SUPFAM" id="SSF56300">
    <property type="entry name" value="Metallo-dependent phosphatases"/>
    <property type="match status" value="1"/>
</dbReference>
<name>A0A1J5R9D1_9ZZZZ</name>
<organism evidence="2">
    <name type="scientific">mine drainage metagenome</name>
    <dbReference type="NCBI Taxonomy" id="410659"/>
    <lineage>
        <taxon>unclassified sequences</taxon>
        <taxon>metagenomes</taxon>
        <taxon>ecological metagenomes</taxon>
    </lineage>
</organism>
<evidence type="ECO:0000313" key="2">
    <source>
        <dbReference type="EMBL" id="OIQ84765.1"/>
    </source>
</evidence>
<reference evidence="2" key="1">
    <citation type="submission" date="2016-10" db="EMBL/GenBank/DDBJ databases">
        <title>Sequence of Gallionella enrichment culture.</title>
        <authorList>
            <person name="Poehlein A."/>
            <person name="Muehling M."/>
            <person name="Daniel R."/>
        </authorList>
    </citation>
    <scope>NUCLEOTIDE SEQUENCE</scope>
</reference>
<protein>
    <submittedName>
        <fullName evidence="2">3',5'-cyclic adenosine monophosphate phosphodiesterase CpdA</fullName>
        <ecNumber evidence="2">3.1.4.17</ecNumber>
    </submittedName>
</protein>
<proteinExistence type="predicted"/>